<dbReference type="EMBL" id="SRJD01000012">
    <property type="protein sequence ID" value="TGA97625.1"/>
    <property type="molecule type" value="Genomic_DNA"/>
</dbReference>
<gene>
    <name evidence="7" type="ORF">E4665_10965</name>
</gene>
<comment type="subcellular location">
    <subcellularLocation>
        <location evidence="1">Cell membrane</location>
        <topology evidence="1">Multi-pass membrane protein</topology>
    </subcellularLocation>
</comment>
<keyword evidence="8" id="KW-1185">Reference proteome</keyword>
<evidence type="ECO:0000313" key="7">
    <source>
        <dbReference type="EMBL" id="TGA97625.1"/>
    </source>
</evidence>
<proteinExistence type="predicted"/>
<dbReference type="PANTHER" id="PTHR30086:SF20">
    <property type="entry name" value="ARGININE EXPORTER PROTEIN ARGO-RELATED"/>
    <property type="match status" value="1"/>
</dbReference>
<dbReference type="GO" id="GO:0005886">
    <property type="term" value="C:plasma membrane"/>
    <property type="evidence" value="ECO:0007669"/>
    <property type="project" value="UniProtKB-SubCell"/>
</dbReference>
<keyword evidence="4 6" id="KW-1133">Transmembrane helix</keyword>
<feature type="transmembrane region" description="Helical" evidence="6">
    <location>
        <begin position="182"/>
        <end position="203"/>
    </location>
</feature>
<evidence type="ECO:0000256" key="6">
    <source>
        <dbReference type="SAM" id="Phobius"/>
    </source>
</evidence>
<dbReference type="GO" id="GO:0015171">
    <property type="term" value="F:amino acid transmembrane transporter activity"/>
    <property type="evidence" value="ECO:0007669"/>
    <property type="project" value="TreeGrafter"/>
</dbReference>
<dbReference type="InterPro" id="IPR001123">
    <property type="entry name" value="LeuE-type"/>
</dbReference>
<feature type="transmembrane region" description="Helical" evidence="6">
    <location>
        <begin position="6"/>
        <end position="27"/>
    </location>
</feature>
<keyword evidence="2" id="KW-1003">Cell membrane</keyword>
<reference evidence="7 8" key="1">
    <citation type="journal article" date="2015" name="Int. J. Syst. Evol. Microbiol.">
        <title>Sporolactobacillus shoreae sp. nov. and Sporolactobacillus spathodeae sp. nov., two spore-forming lactic acid bacteria isolated from tree barks in Thailand.</title>
        <authorList>
            <person name="Thamacharoensuk T."/>
            <person name="Kitahara M."/>
            <person name="Ohkuma M."/>
            <person name="Thongchul N."/>
            <person name="Tanasupawat S."/>
        </authorList>
    </citation>
    <scope>NUCLEOTIDE SEQUENCE [LARGE SCALE GENOMIC DNA]</scope>
    <source>
        <strain evidence="7 8">BK92</strain>
    </source>
</reference>
<organism evidence="7 8">
    <name type="scientific">Sporolactobacillus shoreae</name>
    <dbReference type="NCBI Taxonomy" id="1465501"/>
    <lineage>
        <taxon>Bacteria</taxon>
        <taxon>Bacillati</taxon>
        <taxon>Bacillota</taxon>
        <taxon>Bacilli</taxon>
        <taxon>Bacillales</taxon>
        <taxon>Sporolactobacillaceae</taxon>
        <taxon>Sporolactobacillus</taxon>
    </lineage>
</organism>
<evidence type="ECO:0000313" key="8">
    <source>
        <dbReference type="Proteomes" id="UP000298347"/>
    </source>
</evidence>
<dbReference type="PANTHER" id="PTHR30086">
    <property type="entry name" value="ARGININE EXPORTER PROTEIN ARGO"/>
    <property type="match status" value="1"/>
</dbReference>
<dbReference type="Pfam" id="PF01810">
    <property type="entry name" value="LysE"/>
    <property type="match status" value="1"/>
</dbReference>
<dbReference type="Proteomes" id="UP000298347">
    <property type="component" value="Unassembled WGS sequence"/>
</dbReference>
<dbReference type="OrthoDB" id="5638726at2"/>
<keyword evidence="5 6" id="KW-0472">Membrane</keyword>
<feature type="transmembrane region" description="Helical" evidence="6">
    <location>
        <begin position="71"/>
        <end position="91"/>
    </location>
</feature>
<feature type="transmembrane region" description="Helical" evidence="6">
    <location>
        <begin position="39"/>
        <end position="65"/>
    </location>
</feature>
<evidence type="ECO:0000256" key="2">
    <source>
        <dbReference type="ARBA" id="ARBA00022475"/>
    </source>
</evidence>
<feature type="transmembrane region" description="Helical" evidence="6">
    <location>
        <begin position="145"/>
        <end position="170"/>
    </location>
</feature>
<protein>
    <submittedName>
        <fullName evidence="7">Amino acid transporter</fullName>
    </submittedName>
</protein>
<dbReference type="AlphaFoldDB" id="A0A4Z0GL18"/>
<dbReference type="RefSeq" id="WP_135348835.1">
    <property type="nucleotide sequence ID" value="NZ_SRJD01000012.1"/>
</dbReference>
<comment type="caution">
    <text evidence="7">The sequence shown here is derived from an EMBL/GenBank/DDBJ whole genome shotgun (WGS) entry which is preliminary data.</text>
</comment>
<accession>A0A4Z0GL18</accession>
<feature type="transmembrane region" description="Helical" evidence="6">
    <location>
        <begin position="111"/>
        <end position="133"/>
    </location>
</feature>
<evidence type="ECO:0000256" key="3">
    <source>
        <dbReference type="ARBA" id="ARBA00022692"/>
    </source>
</evidence>
<name>A0A4Z0GL18_9BACL</name>
<evidence type="ECO:0000256" key="1">
    <source>
        <dbReference type="ARBA" id="ARBA00004651"/>
    </source>
</evidence>
<sequence>MLPAIIHGFFLALGLILPLGAQNIFIFNQGARSKRFTEALPSILAASLSDTLLIFLAVAGVSLLIRSFPLLQNIFLVIGLIFLILIGWTIWKNPSADKKNQSQRLSIKKQILFTLSVSLLNPHAVMDTIGIIGTNALHYSGSTKWAFAASCATVSWIWFSGLSLAGHFLTERLASRSRSLVLINKVSALIIWGIALYLGFVLLRT</sequence>
<keyword evidence="3 6" id="KW-0812">Transmembrane</keyword>
<evidence type="ECO:0000256" key="4">
    <source>
        <dbReference type="ARBA" id="ARBA00022989"/>
    </source>
</evidence>
<evidence type="ECO:0000256" key="5">
    <source>
        <dbReference type="ARBA" id="ARBA00023136"/>
    </source>
</evidence>